<keyword evidence="1" id="KW-1133">Transmembrane helix</keyword>
<dbReference type="PANTHER" id="PTHR47148:SF1">
    <property type="entry name" value="CYTOCHROME C OXIDASE ASSEMBLY FACTOR 1 HOMOLOG"/>
    <property type="match status" value="1"/>
</dbReference>
<organism evidence="2 3">
    <name type="scientific">Scophthalmus maximus</name>
    <name type="common">Turbot</name>
    <name type="synonym">Psetta maxima</name>
    <dbReference type="NCBI Taxonomy" id="52904"/>
    <lineage>
        <taxon>Eukaryota</taxon>
        <taxon>Metazoa</taxon>
        <taxon>Chordata</taxon>
        <taxon>Craniata</taxon>
        <taxon>Vertebrata</taxon>
        <taxon>Euteleostomi</taxon>
        <taxon>Actinopterygii</taxon>
        <taxon>Neopterygii</taxon>
        <taxon>Teleostei</taxon>
        <taxon>Neoteleostei</taxon>
        <taxon>Acanthomorphata</taxon>
        <taxon>Carangaria</taxon>
        <taxon>Pleuronectiformes</taxon>
        <taxon>Pleuronectoidei</taxon>
        <taxon>Scophthalmidae</taxon>
        <taxon>Scophthalmus</taxon>
    </lineage>
</organism>
<proteinExistence type="predicted"/>
<comment type="caution">
    <text evidence="2">The sequence shown here is derived from an EMBL/GenBank/DDBJ whole genome shotgun (WGS) entry which is preliminary data.</text>
</comment>
<accession>A0A6A4TRF3</accession>
<dbReference type="GO" id="GO:0005743">
    <property type="term" value="C:mitochondrial inner membrane"/>
    <property type="evidence" value="ECO:0007669"/>
    <property type="project" value="TreeGrafter"/>
</dbReference>
<reference evidence="2 3" key="1">
    <citation type="submission" date="2019-06" db="EMBL/GenBank/DDBJ databases">
        <title>Draft genomes of female and male turbot (Scophthalmus maximus).</title>
        <authorList>
            <person name="Xu H."/>
            <person name="Xu X.-W."/>
            <person name="Shao C."/>
            <person name="Chen S."/>
        </authorList>
    </citation>
    <scope>NUCLEOTIDE SEQUENCE [LARGE SCALE GENOMIC DNA]</scope>
    <source>
        <strain evidence="2">Ysfricsl-2016a</strain>
        <tissue evidence="2">Blood</tissue>
    </source>
</reference>
<dbReference type="GO" id="GO:0032981">
    <property type="term" value="P:mitochondrial respiratory chain complex I assembly"/>
    <property type="evidence" value="ECO:0007669"/>
    <property type="project" value="TreeGrafter"/>
</dbReference>
<dbReference type="EMBL" id="VEVO01000001">
    <property type="protein sequence ID" value="KAF0047459.1"/>
    <property type="molecule type" value="Genomic_DNA"/>
</dbReference>
<dbReference type="InterPro" id="IPR014807">
    <property type="entry name" value="Coa1"/>
</dbReference>
<name>A0A6A4TRF3_SCOMX</name>
<sequence length="157" mass="17594">MHYKGPSSTDKVRARTYCEGAKMRITNRHLKKFAVVVTLVYGAEFGALYYVLQKEYTESGCKRRALQKLEACTAAVESLGGPPLKVYSLNLIDKYNRLHQDTAQVKIPVAGSKTNGYLYTSAVKDPYKNRFLSSSKEAVSILYQCLPHVMYGPVCDI</sequence>
<evidence type="ECO:0000313" key="3">
    <source>
        <dbReference type="Proteomes" id="UP000438429"/>
    </source>
</evidence>
<evidence type="ECO:0000256" key="1">
    <source>
        <dbReference type="SAM" id="Phobius"/>
    </source>
</evidence>
<evidence type="ECO:0000313" key="2">
    <source>
        <dbReference type="EMBL" id="KAF0047459.1"/>
    </source>
</evidence>
<dbReference type="GO" id="GO:0033617">
    <property type="term" value="P:mitochondrial respiratory chain complex IV assembly"/>
    <property type="evidence" value="ECO:0007669"/>
    <property type="project" value="TreeGrafter"/>
</dbReference>
<dbReference type="PANTHER" id="PTHR47148">
    <property type="entry name" value="CYTOCHROME C OXIDASE ASSEMBLY FACTOR 1 HOMOLOG"/>
    <property type="match status" value="1"/>
</dbReference>
<feature type="transmembrane region" description="Helical" evidence="1">
    <location>
        <begin position="33"/>
        <end position="52"/>
    </location>
</feature>
<keyword evidence="1" id="KW-0812">Transmembrane</keyword>
<gene>
    <name evidence="2" type="ORF">F2P81_001092</name>
</gene>
<keyword evidence="1" id="KW-0472">Membrane</keyword>
<dbReference type="Proteomes" id="UP000438429">
    <property type="component" value="Unassembled WGS sequence"/>
</dbReference>
<dbReference type="AlphaFoldDB" id="A0A6A4TRF3"/>
<protein>
    <submittedName>
        <fullName evidence="2">Uncharacterized protein</fullName>
    </submittedName>
</protein>
<dbReference type="Pfam" id="PF08695">
    <property type="entry name" value="Coa1"/>
    <property type="match status" value="1"/>
</dbReference>